<keyword evidence="6 8" id="KW-0378">Hydrolase</keyword>
<keyword evidence="4 8" id="KW-0479">Metal-binding</keyword>
<dbReference type="NCBIfam" id="NF000801">
    <property type="entry name" value="PRK00055.1-3"/>
    <property type="match status" value="1"/>
</dbReference>
<comment type="caution">
    <text evidence="10">The sequence shown here is derived from an EMBL/GenBank/DDBJ whole genome shotgun (WGS) entry which is preliminary data.</text>
</comment>
<gene>
    <name evidence="8" type="primary">rnz</name>
    <name evidence="10" type="ORF">IHE50_00865</name>
</gene>
<dbReference type="InterPro" id="IPR001279">
    <property type="entry name" value="Metallo-B-lactamas"/>
</dbReference>
<comment type="similarity">
    <text evidence="8">Belongs to the RNase Z family.</text>
</comment>
<dbReference type="AlphaFoldDB" id="A0A8T3URS7"/>
<comment type="cofactor">
    <cofactor evidence="8">
        <name>Zn(2+)</name>
        <dbReference type="ChEBI" id="CHEBI:29105"/>
    </cofactor>
    <text evidence="8">Binds 2 Zn(2+) ions.</text>
</comment>
<feature type="binding site" evidence="8">
    <location>
        <position position="208"/>
    </location>
    <ligand>
        <name>Zn(2+)</name>
        <dbReference type="ChEBI" id="CHEBI:29105"/>
        <label>2</label>
        <note>catalytic</note>
    </ligand>
</feature>
<evidence type="ECO:0000256" key="4">
    <source>
        <dbReference type="ARBA" id="ARBA00022723"/>
    </source>
</evidence>
<dbReference type="SUPFAM" id="SSF56281">
    <property type="entry name" value="Metallo-hydrolase/oxidoreductase"/>
    <property type="match status" value="1"/>
</dbReference>
<evidence type="ECO:0000259" key="9">
    <source>
        <dbReference type="Pfam" id="PF12706"/>
    </source>
</evidence>
<evidence type="ECO:0000256" key="2">
    <source>
        <dbReference type="ARBA" id="ARBA00022694"/>
    </source>
</evidence>
<accession>A0A8T3URS7</accession>
<dbReference type="InterPro" id="IPR013471">
    <property type="entry name" value="RNase_Z/BN"/>
</dbReference>
<dbReference type="Proteomes" id="UP000763484">
    <property type="component" value="Unassembled WGS sequence"/>
</dbReference>
<dbReference type="GO" id="GO:0008270">
    <property type="term" value="F:zinc ion binding"/>
    <property type="evidence" value="ECO:0007669"/>
    <property type="project" value="UniProtKB-UniRule"/>
</dbReference>
<dbReference type="EMBL" id="JADFAQ010000014">
    <property type="protein sequence ID" value="MBE5727953.1"/>
    <property type="molecule type" value="Genomic_DNA"/>
</dbReference>
<dbReference type="CDD" id="cd07717">
    <property type="entry name" value="RNaseZ_ZiPD-like_MBL-fold"/>
    <property type="match status" value="1"/>
</dbReference>
<feature type="domain" description="Metallo-beta-lactamase" evidence="9">
    <location>
        <begin position="198"/>
        <end position="266"/>
    </location>
</feature>
<feature type="binding site" evidence="8">
    <location>
        <position position="208"/>
    </location>
    <ligand>
        <name>Zn(2+)</name>
        <dbReference type="ChEBI" id="CHEBI:29105"/>
        <label>1</label>
        <note>catalytic</note>
    </ligand>
</feature>
<organism evidence="10 11">
    <name type="scientific">Candidatus Acidifodinimicrobium mancum</name>
    <dbReference type="NCBI Taxonomy" id="2898728"/>
    <lineage>
        <taxon>Archaea</taxon>
        <taxon>Candidatus Parvarchaeota</taxon>
        <taxon>Candidatus Acidifodinimicrobiaceae</taxon>
        <taxon>Candidatus Acidifodinimicrobium</taxon>
    </lineage>
</organism>
<comment type="function">
    <text evidence="8">Zinc phosphodiesterase, which displays some tRNA 3'-processing endonuclease activity. Probably involved in tRNA maturation, by removing a 3'-trailer from precursor tRNA.</text>
</comment>
<dbReference type="EC" id="3.1.26.11" evidence="8"/>
<evidence type="ECO:0000313" key="10">
    <source>
        <dbReference type="EMBL" id="MBE5727953.1"/>
    </source>
</evidence>
<feature type="binding site" evidence="8">
    <location>
        <position position="60"/>
    </location>
    <ligand>
        <name>Zn(2+)</name>
        <dbReference type="ChEBI" id="CHEBI:29105"/>
        <label>1</label>
        <note>catalytic</note>
    </ligand>
</feature>
<feature type="binding site" evidence="8">
    <location>
        <position position="266"/>
    </location>
    <ligand>
        <name>Zn(2+)</name>
        <dbReference type="ChEBI" id="CHEBI:29105"/>
        <label>2</label>
        <note>catalytic</note>
    </ligand>
</feature>
<protein>
    <recommendedName>
        <fullName evidence="8">Ribonuclease Z</fullName>
        <shortName evidence="8">RNase Z</shortName>
        <ecNumber evidence="8">3.1.26.11</ecNumber>
    </recommendedName>
    <alternativeName>
        <fullName evidence="8">tRNA 3 endonuclease</fullName>
    </alternativeName>
    <alternativeName>
        <fullName evidence="8">tRNase Z</fullName>
    </alternativeName>
</protein>
<comment type="catalytic activity">
    <reaction evidence="8">
        <text>Endonucleolytic cleavage of RNA, removing extra 3' nucleotides from tRNA precursor, generating 3' termini of tRNAs. A 3'-hydroxy group is left at the tRNA terminus and a 5'-phosphoryl group is left at the trailer molecule.</text>
        <dbReference type="EC" id="3.1.26.11"/>
    </reaction>
</comment>
<evidence type="ECO:0000256" key="3">
    <source>
        <dbReference type="ARBA" id="ARBA00022722"/>
    </source>
</evidence>
<evidence type="ECO:0000256" key="6">
    <source>
        <dbReference type="ARBA" id="ARBA00022801"/>
    </source>
</evidence>
<proteinExistence type="inferred from homology"/>
<comment type="subunit">
    <text evidence="1 8">Homodimer.</text>
</comment>
<feature type="binding site" evidence="8">
    <location>
        <position position="65"/>
    </location>
    <ligand>
        <name>Zn(2+)</name>
        <dbReference type="ChEBI" id="CHEBI:29105"/>
        <label>2</label>
        <note>catalytic</note>
    </ligand>
</feature>
<evidence type="ECO:0000313" key="11">
    <source>
        <dbReference type="Proteomes" id="UP000763484"/>
    </source>
</evidence>
<keyword evidence="5 8" id="KW-0255">Endonuclease</keyword>
<dbReference type="GO" id="GO:0042781">
    <property type="term" value="F:3'-tRNA processing endoribonuclease activity"/>
    <property type="evidence" value="ECO:0007669"/>
    <property type="project" value="UniProtKB-UniRule"/>
</dbReference>
<reference evidence="10 11" key="1">
    <citation type="submission" date="2020-09" db="EMBL/GenBank/DDBJ databases">
        <title>Genomic characterization of a novel Parvarchaeota family in acid mine drainage sediments.</title>
        <authorList>
            <person name="Luo Z.-H."/>
        </authorList>
    </citation>
    <scope>NUCLEOTIDE SEQUENCE [LARGE SCALE GENOMIC DNA]</scope>
    <source>
        <strain evidence="10">TL1-5_bins.178</strain>
    </source>
</reference>
<feature type="binding site" evidence="8">
    <location>
        <position position="62"/>
    </location>
    <ligand>
        <name>Zn(2+)</name>
        <dbReference type="ChEBI" id="CHEBI:29105"/>
        <label>1</label>
        <note>catalytic</note>
    </ligand>
</feature>
<dbReference type="HAMAP" id="MF_01818">
    <property type="entry name" value="RNase_Z_BN"/>
    <property type="match status" value="1"/>
</dbReference>
<feature type="binding site" evidence="8">
    <location>
        <position position="64"/>
    </location>
    <ligand>
        <name>Zn(2+)</name>
        <dbReference type="ChEBI" id="CHEBI:29105"/>
        <label>2</label>
        <note>catalytic</note>
    </ligand>
</feature>
<dbReference type="Gene3D" id="3.60.15.10">
    <property type="entry name" value="Ribonuclease Z/Hydroxyacylglutathione hydrolase-like"/>
    <property type="match status" value="1"/>
</dbReference>
<dbReference type="PANTHER" id="PTHR46018:SF2">
    <property type="entry name" value="ZINC PHOSPHODIESTERASE ELAC PROTEIN 1"/>
    <property type="match status" value="1"/>
</dbReference>
<feature type="binding site" evidence="8">
    <location>
        <position position="140"/>
    </location>
    <ligand>
        <name>Zn(2+)</name>
        <dbReference type="ChEBI" id="CHEBI:29105"/>
        <label>1</label>
        <note>catalytic</note>
    </ligand>
</feature>
<sequence length="307" mass="34539">MDSIVLLGTGSAVPTSSKNHPSIYLNLSGNRVLLDCGEGTQRQIRLAGLSPSIDYIFLTHWHGDHSLGVGGIIQSLNMFKSNKPLYIFGPKGTDKSVKSILSTYKFYNRMNIVTKVIDQTREKKIISIGDYDIYSMNVKHSVPCVGYKIKEKDSINIDRDFLKSHGIKPSRELRKLKEGKDIVYNGKKVKASEATYVKKGRTLAYLTDLMYEKKLAKFVKDVDVLIAECTLSSTKQKEARASFHLTSEDAVKLASEANVKSLVLIHQSQRYEGTDTIDKEVKDLCKKYKCKFSVTIGKDLDRINWGE</sequence>
<dbReference type="PANTHER" id="PTHR46018">
    <property type="entry name" value="ZINC PHOSPHODIESTERASE ELAC PROTEIN 1"/>
    <property type="match status" value="1"/>
</dbReference>
<evidence type="ECO:0000256" key="5">
    <source>
        <dbReference type="ARBA" id="ARBA00022759"/>
    </source>
</evidence>
<dbReference type="Pfam" id="PF23023">
    <property type="entry name" value="Anti-Pycsar_Apyc1"/>
    <property type="match status" value="1"/>
</dbReference>
<keyword evidence="7 8" id="KW-0862">Zinc</keyword>
<keyword evidence="3 8" id="KW-0540">Nuclease</keyword>
<feature type="active site" description="Proton acceptor" evidence="8">
    <location>
        <position position="64"/>
    </location>
</feature>
<dbReference type="Pfam" id="PF12706">
    <property type="entry name" value="Lactamase_B_2"/>
    <property type="match status" value="1"/>
</dbReference>
<keyword evidence="2 8" id="KW-0819">tRNA processing</keyword>
<evidence type="ECO:0000256" key="7">
    <source>
        <dbReference type="ARBA" id="ARBA00022833"/>
    </source>
</evidence>
<evidence type="ECO:0000256" key="1">
    <source>
        <dbReference type="ARBA" id="ARBA00011738"/>
    </source>
</evidence>
<dbReference type="InterPro" id="IPR036866">
    <property type="entry name" value="RibonucZ/Hydroxyglut_hydro"/>
</dbReference>
<evidence type="ECO:0000256" key="8">
    <source>
        <dbReference type="HAMAP-Rule" id="MF_01818"/>
    </source>
</evidence>
<name>A0A8T3URS7_9ARCH</name>